<sequence length="264" mass="29959">MSEITKITAQKRRGRYNIFIDGTYAFPVSETTLVDYRLAKGMVLTAETIAQIKSSEVTAMGLEIGLTYISHQSRTSKEVSDRLAKEDLPADVIQKVLTRLTDLGFLDDADYAHRYIEEHLKMGELGPRTLQHKLQQKGLKPDLLANELAAIPTTAWLDAAVRAGQKNLRHHQHRAYKDQLQRLRVALMQKGFDDTTIQTAIATIDPQPDPEAESDLLKLEAAKQWRLKAKYDDRERKQKVKTTLFRKGFDVEAIDEVLDDLAES</sequence>
<dbReference type="PANTHER" id="PTHR33602">
    <property type="entry name" value="REGULATORY PROTEIN RECX FAMILY PROTEIN"/>
    <property type="match status" value="1"/>
</dbReference>
<dbReference type="InterPro" id="IPR053924">
    <property type="entry name" value="RecX_HTH_2nd"/>
</dbReference>
<dbReference type="EMBL" id="BAYM01000247">
    <property type="protein sequence ID" value="GAN37718.1"/>
    <property type="molecule type" value="Genomic_DNA"/>
</dbReference>
<dbReference type="InterPro" id="IPR053925">
    <property type="entry name" value="RecX_HTH_3rd"/>
</dbReference>
<evidence type="ECO:0000256" key="5">
    <source>
        <dbReference type="ARBA" id="ARBA00022490"/>
    </source>
</evidence>
<comment type="caution">
    <text evidence="10">The sequence shown here is derived from an EMBL/GenBank/DDBJ whole genome shotgun (WGS) entry which is preliminary data.</text>
</comment>
<dbReference type="GO" id="GO:0005737">
    <property type="term" value="C:cytoplasm"/>
    <property type="evidence" value="ECO:0007669"/>
    <property type="project" value="UniProtKB-SubCell"/>
</dbReference>
<evidence type="ECO:0000256" key="1">
    <source>
        <dbReference type="ARBA" id="ARBA00003529"/>
    </source>
</evidence>
<dbReference type="Pfam" id="PF21981">
    <property type="entry name" value="RecX_HTH3"/>
    <property type="match status" value="1"/>
</dbReference>
<evidence type="ECO:0000259" key="7">
    <source>
        <dbReference type="Pfam" id="PF02631"/>
    </source>
</evidence>
<reference evidence="11" key="1">
    <citation type="submission" date="2014-05" db="EMBL/GenBank/DDBJ databases">
        <title>Whole genome sequencing of Lactobacillus casei NRIC0644.</title>
        <authorList>
            <person name="Atarashi H."/>
            <person name="Yoshida Y."/>
            <person name="Fujimura S."/>
            <person name="Tanaka N."/>
            <person name="Shiwa Y."/>
            <person name="Yoshikawa H."/>
            <person name="Okada S."/>
            <person name="Nakagawa J."/>
        </authorList>
    </citation>
    <scope>NUCLEOTIDE SEQUENCE [LARGE SCALE GENOMIC DNA]</scope>
    <source>
        <strain evidence="11">NRIC0644</strain>
    </source>
</reference>
<dbReference type="Pfam" id="PF02631">
    <property type="entry name" value="RecX_HTH2"/>
    <property type="match status" value="1"/>
</dbReference>
<dbReference type="AlphaFoldDB" id="A0A0C9QGS1"/>
<evidence type="ECO:0000259" key="8">
    <source>
        <dbReference type="Pfam" id="PF21981"/>
    </source>
</evidence>
<dbReference type="Pfam" id="PF21982">
    <property type="entry name" value="RecX_HTH1"/>
    <property type="match status" value="1"/>
</dbReference>
<dbReference type="RefSeq" id="WP_003566027.1">
    <property type="nucleotide sequence ID" value="NZ_BAYM01000247.1"/>
</dbReference>
<dbReference type="GO" id="GO:0006282">
    <property type="term" value="P:regulation of DNA repair"/>
    <property type="evidence" value="ECO:0007669"/>
    <property type="project" value="UniProtKB-UniRule"/>
</dbReference>
<evidence type="ECO:0000256" key="6">
    <source>
        <dbReference type="HAMAP-Rule" id="MF_01114"/>
    </source>
</evidence>
<evidence type="ECO:0000256" key="4">
    <source>
        <dbReference type="ARBA" id="ARBA00018111"/>
    </source>
</evidence>
<dbReference type="InterPro" id="IPR053926">
    <property type="entry name" value="RecX_HTH_1st"/>
</dbReference>
<keyword evidence="5 6" id="KW-0963">Cytoplasm</keyword>
<evidence type="ECO:0000256" key="3">
    <source>
        <dbReference type="ARBA" id="ARBA00009695"/>
    </source>
</evidence>
<dbReference type="HAMAP" id="MF_01114">
    <property type="entry name" value="RecX"/>
    <property type="match status" value="1"/>
</dbReference>
<protein>
    <recommendedName>
        <fullName evidence="4 6">Regulatory protein RecX</fullName>
    </recommendedName>
</protein>
<comment type="function">
    <text evidence="1 6">Modulates RecA activity.</text>
</comment>
<evidence type="ECO:0000256" key="2">
    <source>
        <dbReference type="ARBA" id="ARBA00004496"/>
    </source>
</evidence>
<dbReference type="Gene3D" id="1.10.10.10">
    <property type="entry name" value="Winged helix-like DNA-binding domain superfamily/Winged helix DNA-binding domain"/>
    <property type="match status" value="4"/>
</dbReference>
<comment type="similarity">
    <text evidence="3 6">Belongs to the RecX family.</text>
</comment>
<proteinExistence type="inferred from homology"/>
<dbReference type="Proteomes" id="UP000032552">
    <property type="component" value="Unassembled WGS sequence"/>
</dbReference>
<feature type="domain" description="RecX first three-helical" evidence="9">
    <location>
        <begin position="63"/>
        <end position="100"/>
    </location>
</feature>
<evidence type="ECO:0000313" key="11">
    <source>
        <dbReference type="Proteomes" id="UP000032552"/>
    </source>
</evidence>
<evidence type="ECO:0000259" key="9">
    <source>
        <dbReference type="Pfam" id="PF21982"/>
    </source>
</evidence>
<dbReference type="PANTHER" id="PTHR33602:SF1">
    <property type="entry name" value="REGULATORY PROTEIN RECX FAMILY PROTEIN"/>
    <property type="match status" value="1"/>
</dbReference>
<dbReference type="InterPro" id="IPR036388">
    <property type="entry name" value="WH-like_DNA-bd_sf"/>
</dbReference>
<evidence type="ECO:0000313" key="10">
    <source>
        <dbReference type="EMBL" id="GAN37718.1"/>
    </source>
</evidence>
<feature type="domain" description="RecX third three-helical" evidence="8">
    <location>
        <begin position="213"/>
        <end position="258"/>
    </location>
</feature>
<dbReference type="NCBIfam" id="NF010733">
    <property type="entry name" value="PRK14135.1"/>
    <property type="match status" value="1"/>
</dbReference>
<gene>
    <name evidence="6" type="primary">recX</name>
    <name evidence="10" type="ORF">LC0644_2307</name>
</gene>
<comment type="subcellular location">
    <subcellularLocation>
        <location evidence="2 6">Cytoplasm</location>
    </subcellularLocation>
</comment>
<accession>A0A0C9QGS1</accession>
<feature type="domain" description="RecX second three-helical" evidence="7">
    <location>
        <begin position="107"/>
        <end position="144"/>
    </location>
</feature>
<name>A0A0C9QGS1_LACPA</name>
<dbReference type="InterPro" id="IPR003783">
    <property type="entry name" value="Regulatory_RecX"/>
</dbReference>
<organism evidence="10 11">
    <name type="scientific">Lacticaseibacillus paracasei NRIC 0644</name>
    <dbReference type="NCBI Taxonomy" id="1435038"/>
    <lineage>
        <taxon>Bacteria</taxon>
        <taxon>Bacillati</taxon>
        <taxon>Bacillota</taxon>
        <taxon>Bacilli</taxon>
        <taxon>Lactobacillales</taxon>
        <taxon>Lactobacillaceae</taxon>
        <taxon>Lacticaseibacillus</taxon>
    </lineage>
</organism>
<dbReference type="GeneID" id="57090472"/>